<feature type="region of interest" description="Disordered" evidence="1">
    <location>
        <begin position="191"/>
        <end position="215"/>
    </location>
</feature>
<dbReference type="EMBL" id="CP061379">
    <property type="protein sequence ID" value="QPF93779.1"/>
    <property type="molecule type" value="Genomic_DNA"/>
</dbReference>
<keyword evidence="3" id="KW-1185">Reference proteome</keyword>
<evidence type="ECO:0000256" key="1">
    <source>
        <dbReference type="SAM" id="MobiDB-lite"/>
    </source>
</evidence>
<name>A0A7S9H1K3_9BRAD</name>
<accession>A0A7S9H1K3</accession>
<protein>
    <recommendedName>
        <fullName evidence="4">Tetratricopeptide repeat protein</fullName>
    </recommendedName>
</protein>
<dbReference type="KEGG" id="bcou:IC761_11160"/>
<dbReference type="AlphaFoldDB" id="A0A7S9H1K3"/>
<dbReference type="InterPro" id="IPR011990">
    <property type="entry name" value="TPR-like_helical_dom_sf"/>
</dbReference>
<evidence type="ECO:0000313" key="2">
    <source>
        <dbReference type="EMBL" id="QPF93779.1"/>
    </source>
</evidence>
<evidence type="ECO:0000313" key="3">
    <source>
        <dbReference type="Proteomes" id="UP000594621"/>
    </source>
</evidence>
<proteinExistence type="predicted"/>
<gene>
    <name evidence="2" type="ORF">IC761_11160</name>
</gene>
<sequence length="215" mass="25015">MLEYEQLRQEAKIGQIDPSVRVEGWIRRLRTEAPLDRVIATVTRRLEQTDGDDHRSLSYELVFLLREAERNQEALQLLDQILQCYPDDVLPGINKANVFFNSLDEPEEALKCIEVALERAYRTKYFRRQALGNKARILLKLGRGDELSDVLEEIMSLQMVTNIPDVARERDFVDRAPSGLIRKNVLDRYNEFRPRRPGDSLADEPPKYKPSDDNM</sequence>
<organism evidence="2 3">
    <name type="scientific">Bradyrhizobium commune</name>
    <dbReference type="NCBI Taxonomy" id="83627"/>
    <lineage>
        <taxon>Bacteria</taxon>
        <taxon>Pseudomonadati</taxon>
        <taxon>Pseudomonadota</taxon>
        <taxon>Alphaproteobacteria</taxon>
        <taxon>Hyphomicrobiales</taxon>
        <taxon>Nitrobacteraceae</taxon>
        <taxon>Bradyrhizobium</taxon>
    </lineage>
</organism>
<dbReference type="RefSeq" id="WP_195803286.1">
    <property type="nucleotide sequence ID" value="NZ_CP061379.1"/>
</dbReference>
<dbReference type="Gene3D" id="1.25.40.10">
    <property type="entry name" value="Tetratricopeptide repeat domain"/>
    <property type="match status" value="1"/>
</dbReference>
<dbReference type="Proteomes" id="UP000594621">
    <property type="component" value="Chromosome"/>
</dbReference>
<evidence type="ECO:0008006" key="4">
    <source>
        <dbReference type="Google" id="ProtNLM"/>
    </source>
</evidence>
<reference evidence="2 3" key="1">
    <citation type="submission" date="2020-09" db="EMBL/GenBank/DDBJ databases">
        <title>Complete genomes of bradyrhizobia occurring on native shrubby legumes in Australia.</title>
        <authorList>
            <person name="Lafay B."/>
        </authorList>
    </citation>
    <scope>NUCLEOTIDE SEQUENCE [LARGE SCALE GENOMIC DNA]</scope>
    <source>
        <strain evidence="2 3">BDV5040</strain>
    </source>
</reference>
<dbReference type="SUPFAM" id="SSF48452">
    <property type="entry name" value="TPR-like"/>
    <property type="match status" value="1"/>
</dbReference>